<dbReference type="Proteomes" id="UP000001075">
    <property type="component" value="Unassembled WGS sequence"/>
</dbReference>
<reference evidence="2" key="1">
    <citation type="journal article" date="2011" name="Nat. Biotechnol.">
        <title>The genomic sequence of the Chinese hamster ovary (CHO)-K1 cell line.</title>
        <authorList>
            <person name="Xu X."/>
            <person name="Nagarajan H."/>
            <person name="Lewis N.E."/>
            <person name="Pan S."/>
            <person name="Cai Z."/>
            <person name="Liu X."/>
            <person name="Chen W."/>
            <person name="Xie M."/>
            <person name="Wang W."/>
            <person name="Hammond S."/>
            <person name="Andersen M.R."/>
            <person name="Neff N."/>
            <person name="Passarelli B."/>
            <person name="Koh W."/>
            <person name="Fan H.C."/>
            <person name="Wang J."/>
            <person name="Gui Y."/>
            <person name="Lee K.H."/>
            <person name="Betenbaugh M.J."/>
            <person name="Quake S.R."/>
            <person name="Famili I."/>
            <person name="Palsson B.O."/>
            <person name="Wang J."/>
        </authorList>
    </citation>
    <scope>NUCLEOTIDE SEQUENCE [LARGE SCALE GENOMIC DNA]</scope>
    <source>
        <strain evidence="2">CHO K1 cell line</strain>
    </source>
</reference>
<protein>
    <submittedName>
        <fullName evidence="1">Uncharacterized protein</fullName>
    </submittedName>
</protein>
<dbReference type="InParanoid" id="G3GSE8"/>
<name>G3GSE8_CRIGR</name>
<sequence>MVIISTATSQYLSPRTLLRNSTLCAIPKATFSLLCFYPDTSRKLGKWASQWTQRTHTDFH</sequence>
<dbReference type="EMBL" id="JH000010">
    <property type="protein sequence ID" value="EGV99940.1"/>
    <property type="molecule type" value="Genomic_DNA"/>
</dbReference>
<evidence type="ECO:0000313" key="2">
    <source>
        <dbReference type="Proteomes" id="UP000001075"/>
    </source>
</evidence>
<organism evidence="1 2">
    <name type="scientific">Cricetulus griseus</name>
    <name type="common">Chinese hamster</name>
    <name type="synonym">Cricetulus barabensis griseus</name>
    <dbReference type="NCBI Taxonomy" id="10029"/>
    <lineage>
        <taxon>Eukaryota</taxon>
        <taxon>Metazoa</taxon>
        <taxon>Chordata</taxon>
        <taxon>Craniata</taxon>
        <taxon>Vertebrata</taxon>
        <taxon>Euteleostomi</taxon>
        <taxon>Mammalia</taxon>
        <taxon>Eutheria</taxon>
        <taxon>Euarchontoglires</taxon>
        <taxon>Glires</taxon>
        <taxon>Rodentia</taxon>
        <taxon>Myomorpha</taxon>
        <taxon>Muroidea</taxon>
        <taxon>Cricetidae</taxon>
        <taxon>Cricetinae</taxon>
        <taxon>Cricetulus</taxon>
    </lineage>
</organism>
<accession>G3GSE8</accession>
<evidence type="ECO:0000313" key="1">
    <source>
        <dbReference type="EMBL" id="EGV99940.1"/>
    </source>
</evidence>
<gene>
    <name evidence="1" type="ORF">I79_000472</name>
</gene>
<proteinExistence type="predicted"/>
<dbReference type="AlphaFoldDB" id="G3GSE8"/>